<dbReference type="PANTHER" id="PTHR30588">
    <property type="entry name" value="BRANCHED-CHAIN AMINO ACID TRANSPORT SYSTEM 2 CARRIER PROTEIN"/>
    <property type="match status" value="1"/>
</dbReference>
<keyword evidence="3 9" id="KW-0813">Transport</keyword>
<feature type="transmembrane region" description="Helical" evidence="9">
    <location>
        <begin position="190"/>
        <end position="211"/>
    </location>
</feature>
<keyword evidence="8 9" id="KW-0472">Membrane</keyword>
<evidence type="ECO:0000256" key="3">
    <source>
        <dbReference type="ARBA" id="ARBA00022448"/>
    </source>
</evidence>
<proteinExistence type="inferred from homology"/>
<evidence type="ECO:0000256" key="4">
    <source>
        <dbReference type="ARBA" id="ARBA00022475"/>
    </source>
</evidence>
<keyword evidence="5 9" id="KW-0812">Transmembrane</keyword>
<evidence type="ECO:0000313" key="10">
    <source>
        <dbReference type="EMBL" id="WXB96351.1"/>
    </source>
</evidence>
<comment type="function">
    <text evidence="9">Component of the transport system for branched-chain amino acids.</text>
</comment>
<feature type="transmembrane region" description="Helical" evidence="9">
    <location>
        <begin position="12"/>
        <end position="32"/>
    </location>
</feature>
<feature type="transmembrane region" description="Helical" evidence="9">
    <location>
        <begin position="231"/>
        <end position="253"/>
    </location>
</feature>
<dbReference type="NCBIfam" id="TIGR00796">
    <property type="entry name" value="livcs"/>
    <property type="match status" value="1"/>
</dbReference>
<comment type="subcellular location">
    <subcellularLocation>
        <location evidence="1 9">Cell membrane</location>
        <topology evidence="1 9">Multi-pass membrane protein</topology>
    </subcellularLocation>
</comment>
<feature type="transmembrane region" description="Helical" evidence="9">
    <location>
        <begin position="372"/>
        <end position="389"/>
    </location>
</feature>
<dbReference type="Proteomes" id="UP001377337">
    <property type="component" value="Chromosome"/>
</dbReference>
<keyword evidence="11" id="KW-1185">Reference proteome</keyword>
<evidence type="ECO:0000256" key="8">
    <source>
        <dbReference type="ARBA" id="ARBA00023136"/>
    </source>
</evidence>
<feature type="transmembrane region" description="Helical" evidence="9">
    <location>
        <begin position="409"/>
        <end position="428"/>
    </location>
</feature>
<name>A0ABZ2NFA5_9BACI</name>
<evidence type="ECO:0000256" key="7">
    <source>
        <dbReference type="ARBA" id="ARBA00022989"/>
    </source>
</evidence>
<organism evidence="10 11">
    <name type="scientific">Metabacillus sediminis</name>
    <dbReference type="NCBI Taxonomy" id="3117746"/>
    <lineage>
        <taxon>Bacteria</taxon>
        <taxon>Bacillati</taxon>
        <taxon>Bacillota</taxon>
        <taxon>Bacilli</taxon>
        <taxon>Bacillales</taxon>
        <taxon>Bacillaceae</taxon>
        <taxon>Metabacillus</taxon>
    </lineage>
</organism>
<dbReference type="Pfam" id="PF05525">
    <property type="entry name" value="Branch_AA_trans"/>
    <property type="match status" value="1"/>
</dbReference>
<gene>
    <name evidence="10" type="primary">brnQ</name>
    <name evidence="10" type="ORF">WCV65_17710</name>
</gene>
<keyword evidence="6 9" id="KW-0029">Amino-acid transport</keyword>
<accession>A0ABZ2NFA5</accession>
<sequence length="440" mass="46954">MEKLSGKDRVLISVMLFSMFFGAGNLIFPTFLGYSAGTHTFLSLAGFIATAVGLPVMVVIAIAIHGTAENLNEKVHPYFALIFPIVIYLCIGPGLAIPRAATIAYEMGMKPFIQTGTSAQPMALGLYTLVFFGLVLWLSLSPSKLIDRLGKVLAPITLTIIAVLFVRNLFTPQAPFGAPEKIYQDNSFFQGFLDGYLTMDALGAMAFGVLITNTVRSRGMKTERQVSRSMITVGIGAGILLAVVYSILAYLGASSAGYGKAANGAGVLTLLTSNLFGEAGVVILGVLFTLACLSVSIGLVIACSQYFYKLLPSVSYRMWTAIFTLASMLIANLGLDQILSISVPILSAIYPILVVLVTIGLMEKVFKNHQPVYYIAVFFTGVYSVTEFLNKSLLKGSLDSLFHAIPLSAQGIGWLLPAIAGAAAGYAVSSFNKNKIPADQ</sequence>
<dbReference type="PANTHER" id="PTHR30588:SF0">
    <property type="entry name" value="BRANCHED-CHAIN AMINO ACID PERMEASE BRNQ"/>
    <property type="match status" value="1"/>
</dbReference>
<evidence type="ECO:0000313" key="11">
    <source>
        <dbReference type="Proteomes" id="UP001377337"/>
    </source>
</evidence>
<keyword evidence="4" id="KW-1003">Cell membrane</keyword>
<dbReference type="InterPro" id="IPR004685">
    <property type="entry name" value="Brnchd-chn_aa_trnsp_Livcs"/>
</dbReference>
<evidence type="ECO:0000256" key="9">
    <source>
        <dbReference type="RuleBase" id="RU362122"/>
    </source>
</evidence>
<protein>
    <recommendedName>
        <fullName evidence="9">Branched-chain amino acid transport system carrier protein</fullName>
    </recommendedName>
</protein>
<feature type="transmembrane region" description="Helical" evidence="9">
    <location>
        <begin position="44"/>
        <end position="66"/>
    </location>
</feature>
<feature type="transmembrane region" description="Helical" evidence="9">
    <location>
        <begin position="341"/>
        <end position="360"/>
    </location>
</feature>
<evidence type="ECO:0000256" key="5">
    <source>
        <dbReference type="ARBA" id="ARBA00022692"/>
    </source>
</evidence>
<comment type="similarity">
    <text evidence="2 9">Belongs to the branched chain amino acid transporter family.</text>
</comment>
<reference evidence="10 11" key="1">
    <citation type="submission" date="2024-02" db="EMBL/GenBank/DDBJ databases">
        <title>Seven novel Bacillus-like species.</title>
        <authorList>
            <person name="Liu G."/>
        </authorList>
    </citation>
    <scope>NUCLEOTIDE SEQUENCE [LARGE SCALE GENOMIC DNA]</scope>
    <source>
        <strain evidence="10 11">FJAT-52054</strain>
    </source>
</reference>
<keyword evidence="7 9" id="KW-1133">Transmembrane helix</keyword>
<dbReference type="EMBL" id="CP147407">
    <property type="protein sequence ID" value="WXB96351.1"/>
    <property type="molecule type" value="Genomic_DNA"/>
</dbReference>
<evidence type="ECO:0000256" key="2">
    <source>
        <dbReference type="ARBA" id="ARBA00008540"/>
    </source>
</evidence>
<feature type="transmembrane region" description="Helical" evidence="9">
    <location>
        <begin position="152"/>
        <end position="170"/>
    </location>
</feature>
<feature type="transmembrane region" description="Helical" evidence="9">
    <location>
        <begin position="121"/>
        <end position="140"/>
    </location>
</feature>
<evidence type="ECO:0000256" key="1">
    <source>
        <dbReference type="ARBA" id="ARBA00004651"/>
    </source>
</evidence>
<feature type="transmembrane region" description="Helical" evidence="9">
    <location>
        <begin position="314"/>
        <end position="335"/>
    </location>
</feature>
<feature type="transmembrane region" description="Helical" evidence="9">
    <location>
        <begin position="279"/>
        <end position="302"/>
    </location>
</feature>
<dbReference type="RefSeq" id="WP_338778302.1">
    <property type="nucleotide sequence ID" value="NZ_CP147407.1"/>
</dbReference>
<feature type="transmembrane region" description="Helical" evidence="9">
    <location>
        <begin position="78"/>
        <end position="101"/>
    </location>
</feature>
<evidence type="ECO:0000256" key="6">
    <source>
        <dbReference type="ARBA" id="ARBA00022970"/>
    </source>
</evidence>